<name>A0ACC0NZI7_RHOML</name>
<gene>
    <name evidence="1" type="ORF">RHMOL_Rhmol04G0120300</name>
</gene>
<evidence type="ECO:0000313" key="1">
    <source>
        <dbReference type="EMBL" id="KAI8558740.1"/>
    </source>
</evidence>
<keyword evidence="2" id="KW-1185">Reference proteome</keyword>
<accession>A0ACC0NZI7</accession>
<evidence type="ECO:0000313" key="2">
    <source>
        <dbReference type="Proteomes" id="UP001062846"/>
    </source>
</evidence>
<dbReference type="Proteomes" id="UP001062846">
    <property type="component" value="Chromosome 4"/>
</dbReference>
<comment type="caution">
    <text evidence="1">The sequence shown here is derived from an EMBL/GenBank/DDBJ whole genome shotgun (WGS) entry which is preliminary data.</text>
</comment>
<reference evidence="1" key="1">
    <citation type="submission" date="2022-02" db="EMBL/GenBank/DDBJ databases">
        <title>Plant Genome Project.</title>
        <authorList>
            <person name="Zhang R.-G."/>
        </authorList>
    </citation>
    <scope>NUCLEOTIDE SEQUENCE</scope>
    <source>
        <strain evidence="1">AT1</strain>
    </source>
</reference>
<proteinExistence type="predicted"/>
<dbReference type="EMBL" id="CM046391">
    <property type="protein sequence ID" value="KAI8558740.1"/>
    <property type="molecule type" value="Genomic_DNA"/>
</dbReference>
<protein>
    <submittedName>
        <fullName evidence="1">Uncharacterized protein</fullName>
    </submittedName>
</protein>
<sequence>MYNNHHQGKNIHPSSRMAVPPERHLLMRGVNGPVDSGLVLSTDAKPRLKWTPDLHERFIAAVNQLGGADTNRVRKTHPPLIWQKYRLSKNLHGHTNSGTNKNVAGDRMSETNGTHMDNPSIGTQTNK</sequence>
<organism evidence="1 2">
    <name type="scientific">Rhododendron molle</name>
    <name type="common">Chinese azalea</name>
    <name type="synonym">Azalea mollis</name>
    <dbReference type="NCBI Taxonomy" id="49168"/>
    <lineage>
        <taxon>Eukaryota</taxon>
        <taxon>Viridiplantae</taxon>
        <taxon>Streptophyta</taxon>
        <taxon>Embryophyta</taxon>
        <taxon>Tracheophyta</taxon>
        <taxon>Spermatophyta</taxon>
        <taxon>Magnoliopsida</taxon>
        <taxon>eudicotyledons</taxon>
        <taxon>Gunneridae</taxon>
        <taxon>Pentapetalae</taxon>
        <taxon>asterids</taxon>
        <taxon>Ericales</taxon>
        <taxon>Ericaceae</taxon>
        <taxon>Ericoideae</taxon>
        <taxon>Rhodoreae</taxon>
        <taxon>Rhododendron</taxon>
    </lineage>
</organism>